<dbReference type="PANTHER" id="PTHR38936">
    <property type="entry name" value="TITIN-LIKE ISOFORM X2"/>
    <property type="match status" value="1"/>
</dbReference>
<evidence type="ECO:0000256" key="1">
    <source>
        <dbReference type="SAM" id="Coils"/>
    </source>
</evidence>
<protein>
    <submittedName>
        <fullName evidence="3">Uncharacterized protein</fullName>
    </submittedName>
</protein>
<organism evidence="3 4">
    <name type="scientific">Corchorus olitorius</name>
    <dbReference type="NCBI Taxonomy" id="93759"/>
    <lineage>
        <taxon>Eukaryota</taxon>
        <taxon>Viridiplantae</taxon>
        <taxon>Streptophyta</taxon>
        <taxon>Embryophyta</taxon>
        <taxon>Tracheophyta</taxon>
        <taxon>Spermatophyta</taxon>
        <taxon>Magnoliopsida</taxon>
        <taxon>eudicotyledons</taxon>
        <taxon>Gunneridae</taxon>
        <taxon>Pentapetalae</taxon>
        <taxon>rosids</taxon>
        <taxon>malvids</taxon>
        <taxon>Malvales</taxon>
        <taxon>Malvaceae</taxon>
        <taxon>Grewioideae</taxon>
        <taxon>Apeibeae</taxon>
        <taxon>Corchorus</taxon>
    </lineage>
</organism>
<keyword evidence="4" id="KW-1185">Reference proteome</keyword>
<feature type="region of interest" description="Disordered" evidence="2">
    <location>
        <begin position="206"/>
        <end position="229"/>
    </location>
</feature>
<feature type="region of interest" description="Disordered" evidence="2">
    <location>
        <begin position="1"/>
        <end position="69"/>
    </location>
</feature>
<evidence type="ECO:0000256" key="2">
    <source>
        <dbReference type="SAM" id="MobiDB-lite"/>
    </source>
</evidence>
<dbReference type="EMBL" id="AWUE01014114">
    <property type="protein sequence ID" value="OMP05076.1"/>
    <property type="molecule type" value="Genomic_DNA"/>
</dbReference>
<keyword evidence="1" id="KW-0175">Coiled coil</keyword>
<evidence type="ECO:0000313" key="4">
    <source>
        <dbReference type="Proteomes" id="UP000187203"/>
    </source>
</evidence>
<evidence type="ECO:0000313" key="3">
    <source>
        <dbReference type="EMBL" id="OMP05076.1"/>
    </source>
</evidence>
<comment type="caution">
    <text evidence="3">The sequence shown here is derived from an EMBL/GenBank/DDBJ whole genome shotgun (WGS) entry which is preliminary data.</text>
</comment>
<feature type="compositionally biased region" description="Basic residues" evidence="2">
    <location>
        <begin position="1"/>
        <end position="13"/>
    </location>
</feature>
<dbReference type="Proteomes" id="UP000187203">
    <property type="component" value="Unassembled WGS sequence"/>
</dbReference>
<dbReference type="OrthoDB" id="1937314at2759"/>
<feature type="compositionally biased region" description="Polar residues" evidence="2">
    <location>
        <begin position="32"/>
        <end position="54"/>
    </location>
</feature>
<name>A0A1R3KDC3_9ROSI</name>
<gene>
    <name evidence="3" type="ORF">COLO4_09098</name>
</gene>
<accession>A0A1R3KDC3</accession>
<sequence>MGRRPLAQKRQRKAPMGSKPEVTDLSGGVENNAETSTPSSEQAKLQSDVTNVQLEPTEPKTEAKSKGKKLVTVGRVRRSERLKFAVTPSQDKDVECIIEEITMSDSEEDEERELPEPTQMPNSLEEKVEYLLQRLEEQQKAIEDLKLKIEALTEKHQLALKLEHALGKAEAYEKGASLFAEGLEKLKDVILVTNLTRATEAAMKFSSEAFTSTDAGGEEKRKRTGTTRK</sequence>
<proteinExistence type="predicted"/>
<dbReference type="AlphaFoldDB" id="A0A1R3KDC3"/>
<feature type="region of interest" description="Disordered" evidence="2">
    <location>
        <begin position="101"/>
        <end position="123"/>
    </location>
</feature>
<reference evidence="4" key="1">
    <citation type="submission" date="2013-09" db="EMBL/GenBank/DDBJ databases">
        <title>Corchorus olitorius genome sequencing.</title>
        <authorList>
            <person name="Alam M."/>
            <person name="Haque M.S."/>
            <person name="Islam M.S."/>
            <person name="Emdad E.M."/>
            <person name="Islam M.M."/>
            <person name="Ahmed B."/>
            <person name="Halim A."/>
            <person name="Hossen Q.M.M."/>
            <person name="Hossain M.Z."/>
            <person name="Ahmed R."/>
            <person name="Khan M.M."/>
            <person name="Islam R."/>
            <person name="Rashid M.M."/>
            <person name="Khan S.A."/>
            <person name="Rahman M.S."/>
            <person name="Alam M."/>
            <person name="Yahiya A.S."/>
            <person name="Khan M.S."/>
            <person name="Azam M.S."/>
            <person name="Haque T."/>
            <person name="Lashkar M.Z.H."/>
            <person name="Akhand A.I."/>
            <person name="Morshed G."/>
            <person name="Roy S."/>
            <person name="Uddin K.S."/>
            <person name="Rabeya T."/>
            <person name="Hossain A.S."/>
            <person name="Chowdhury A."/>
            <person name="Snigdha A.R."/>
            <person name="Mortoza M.S."/>
            <person name="Matin S.A."/>
            <person name="Hoque S.M.E."/>
            <person name="Islam M.K."/>
            <person name="Roy D.K."/>
            <person name="Haider R."/>
            <person name="Moosa M.M."/>
            <person name="Elias S.M."/>
            <person name="Hasan A.M."/>
            <person name="Jahan S."/>
            <person name="Shafiuddin M."/>
            <person name="Mahmood N."/>
            <person name="Shommy N.S."/>
        </authorList>
    </citation>
    <scope>NUCLEOTIDE SEQUENCE [LARGE SCALE GENOMIC DNA]</scope>
    <source>
        <strain evidence="4">cv. O-4</strain>
    </source>
</reference>
<dbReference type="PANTHER" id="PTHR38936:SF1">
    <property type="entry name" value="DUF641 DOMAIN-CONTAINING PROTEIN"/>
    <property type="match status" value="1"/>
</dbReference>
<feature type="coiled-coil region" evidence="1">
    <location>
        <begin position="128"/>
        <end position="162"/>
    </location>
</feature>